<gene>
    <name evidence="9" type="ORF">PHYEVI_LOCUS11780</name>
</gene>
<reference evidence="9" key="1">
    <citation type="submission" date="2022-01" db="EMBL/GenBank/DDBJ databases">
        <authorList>
            <person name="King R."/>
        </authorList>
    </citation>
    <scope>NUCLEOTIDE SEQUENCE</scope>
</reference>
<dbReference type="PANTHER" id="PTHR33562">
    <property type="entry name" value="ATILLA, ISOFORM B-RELATED-RELATED"/>
    <property type="match status" value="1"/>
</dbReference>
<accession>A0A9N9XTG1</accession>
<keyword evidence="4 8" id="KW-0732">Signal</keyword>
<dbReference type="AlphaFoldDB" id="A0A9N9XTG1"/>
<evidence type="ECO:0000256" key="7">
    <source>
        <dbReference type="ARBA" id="ARBA00023288"/>
    </source>
</evidence>
<evidence type="ECO:0000256" key="8">
    <source>
        <dbReference type="SAM" id="SignalP"/>
    </source>
</evidence>
<comment type="subcellular location">
    <subcellularLocation>
        <location evidence="1">Membrane</location>
        <topology evidence="1">Lipid-anchor</topology>
        <topology evidence="1">GPI-anchor</topology>
    </subcellularLocation>
</comment>
<evidence type="ECO:0000256" key="5">
    <source>
        <dbReference type="ARBA" id="ARBA00022989"/>
    </source>
</evidence>
<keyword evidence="10" id="KW-1185">Reference proteome</keyword>
<proteinExistence type="predicted"/>
<feature type="chain" id="PRO_5040226148" description="Protein quiver" evidence="8">
    <location>
        <begin position="17"/>
        <end position="129"/>
    </location>
</feature>
<evidence type="ECO:0000256" key="2">
    <source>
        <dbReference type="ARBA" id="ARBA00022622"/>
    </source>
</evidence>
<keyword evidence="2" id="KW-0325">Glycoprotein</keyword>
<dbReference type="OrthoDB" id="6760381at2759"/>
<sequence length="129" mass="14679">MIKLAIFAFLFGQCVSLRCFTCSSQVDLHNGMKSECDYFSYWDKTKISECVFPNVCAKYFVDHDGVRWVHRSCRPYDICPAMAIKYNNNRNSLVECATCSDSDLCNSSENIEYSLSSITTGVVLIYSLM</sequence>
<keyword evidence="5" id="KW-1133">Transmembrane helix</keyword>
<name>A0A9N9XTG1_PHYSR</name>
<dbReference type="PANTHER" id="PTHR33562:SF29">
    <property type="entry name" value="PROTEIN SLEEPLESS"/>
    <property type="match status" value="1"/>
</dbReference>
<dbReference type="GO" id="GO:0098552">
    <property type="term" value="C:side of membrane"/>
    <property type="evidence" value="ECO:0007669"/>
    <property type="project" value="UniProtKB-KW"/>
</dbReference>
<organism evidence="9 10">
    <name type="scientific">Phyllotreta striolata</name>
    <name type="common">Striped flea beetle</name>
    <name type="synonym">Crioceris striolata</name>
    <dbReference type="NCBI Taxonomy" id="444603"/>
    <lineage>
        <taxon>Eukaryota</taxon>
        <taxon>Metazoa</taxon>
        <taxon>Ecdysozoa</taxon>
        <taxon>Arthropoda</taxon>
        <taxon>Hexapoda</taxon>
        <taxon>Insecta</taxon>
        <taxon>Pterygota</taxon>
        <taxon>Neoptera</taxon>
        <taxon>Endopterygota</taxon>
        <taxon>Coleoptera</taxon>
        <taxon>Polyphaga</taxon>
        <taxon>Cucujiformia</taxon>
        <taxon>Chrysomeloidea</taxon>
        <taxon>Chrysomelidae</taxon>
        <taxon>Galerucinae</taxon>
        <taxon>Alticini</taxon>
        <taxon>Phyllotreta</taxon>
    </lineage>
</organism>
<dbReference type="Proteomes" id="UP001153712">
    <property type="component" value="Chromosome 9"/>
</dbReference>
<evidence type="ECO:0000256" key="3">
    <source>
        <dbReference type="ARBA" id="ARBA00022692"/>
    </source>
</evidence>
<evidence type="ECO:0000256" key="1">
    <source>
        <dbReference type="ARBA" id="ARBA00004589"/>
    </source>
</evidence>
<protein>
    <recommendedName>
        <fullName evidence="11">Protein quiver</fullName>
    </recommendedName>
</protein>
<dbReference type="InterPro" id="IPR050975">
    <property type="entry name" value="Sleep_regulator"/>
</dbReference>
<dbReference type="EMBL" id="OU900102">
    <property type="protein sequence ID" value="CAG9865550.1"/>
    <property type="molecule type" value="Genomic_DNA"/>
</dbReference>
<evidence type="ECO:0000256" key="4">
    <source>
        <dbReference type="ARBA" id="ARBA00022729"/>
    </source>
</evidence>
<keyword evidence="6" id="KW-0472">Membrane</keyword>
<evidence type="ECO:0008006" key="11">
    <source>
        <dbReference type="Google" id="ProtNLM"/>
    </source>
</evidence>
<evidence type="ECO:0000313" key="10">
    <source>
        <dbReference type="Proteomes" id="UP001153712"/>
    </source>
</evidence>
<evidence type="ECO:0000313" key="9">
    <source>
        <dbReference type="EMBL" id="CAG9865550.1"/>
    </source>
</evidence>
<keyword evidence="7" id="KW-0449">Lipoprotein</keyword>
<keyword evidence="2" id="KW-0336">GPI-anchor</keyword>
<feature type="signal peptide" evidence="8">
    <location>
        <begin position="1"/>
        <end position="16"/>
    </location>
</feature>
<evidence type="ECO:0000256" key="6">
    <source>
        <dbReference type="ARBA" id="ARBA00023136"/>
    </source>
</evidence>
<keyword evidence="3" id="KW-0812">Transmembrane</keyword>